<organism evidence="1 2">
    <name type="scientific">Flavilitoribacter nigricans (strain ATCC 23147 / DSM 23189 / NBRC 102662 / NCIMB 1420 / SS-2)</name>
    <name type="common">Lewinella nigricans</name>
    <dbReference type="NCBI Taxonomy" id="1122177"/>
    <lineage>
        <taxon>Bacteria</taxon>
        <taxon>Pseudomonadati</taxon>
        <taxon>Bacteroidota</taxon>
        <taxon>Saprospiria</taxon>
        <taxon>Saprospirales</taxon>
        <taxon>Lewinellaceae</taxon>
        <taxon>Flavilitoribacter</taxon>
    </lineage>
</organism>
<protein>
    <submittedName>
        <fullName evidence="1">Uncharacterized protein</fullName>
    </submittedName>
</protein>
<comment type="caution">
    <text evidence="1">The sequence shown here is derived from an EMBL/GenBank/DDBJ whole genome shotgun (WGS) entry which is preliminary data.</text>
</comment>
<evidence type="ECO:0000313" key="2">
    <source>
        <dbReference type="Proteomes" id="UP000223913"/>
    </source>
</evidence>
<name>A0A2D0NHW6_FLAN2</name>
<keyword evidence="2" id="KW-1185">Reference proteome</keyword>
<dbReference type="Proteomes" id="UP000223913">
    <property type="component" value="Unassembled WGS sequence"/>
</dbReference>
<dbReference type="AlphaFoldDB" id="A0A2D0NHW6"/>
<dbReference type="OrthoDB" id="1454384at2"/>
<gene>
    <name evidence="1" type="ORF">CRP01_01930</name>
</gene>
<proteinExistence type="predicted"/>
<dbReference type="EMBL" id="PDUD01000002">
    <property type="protein sequence ID" value="PHN08104.1"/>
    <property type="molecule type" value="Genomic_DNA"/>
</dbReference>
<accession>A0A2D0NHW6</accession>
<sequence length="330" mass="37833">MSFFKKIFGKKSAPVASSGKSATSKQNNFLTNSNEFGLGEIELGISGKIRVDGILAIAALEKIAKARNQKCEWKVMYVTLLEEGALTVPVVVSMGEEKYSIYFIYNEEDLLKYKDLVNHVEKTAYPNLIYFSSIPIYDGYQPKKIIEPFQLADLRVENNAVIGGTYAMWWPTKDEKLFSDSKTFEILSKMYEVFQGYETYLTGYVLRQTRIVQETQLQRMTLPEEEKNFVLEAPEGKKVVLAISQEKGIRFLFPVNSTSREYRERFLKGAMVDFLATRIPIEKQQFPRDETTDPNSFDWFRLMSSVIRKQEASGETMQLIGAHTFNVQAN</sequence>
<dbReference type="RefSeq" id="WP_099148307.1">
    <property type="nucleotide sequence ID" value="NZ_PDUD01000002.1"/>
</dbReference>
<reference evidence="1 2" key="1">
    <citation type="submission" date="2017-10" db="EMBL/GenBank/DDBJ databases">
        <title>The draft genome sequence of Lewinella nigricans NBRC 102662.</title>
        <authorList>
            <person name="Wang K."/>
        </authorList>
    </citation>
    <scope>NUCLEOTIDE SEQUENCE [LARGE SCALE GENOMIC DNA]</scope>
    <source>
        <strain evidence="1 2">NBRC 102662</strain>
    </source>
</reference>
<evidence type="ECO:0000313" key="1">
    <source>
        <dbReference type="EMBL" id="PHN08104.1"/>
    </source>
</evidence>